<keyword evidence="2" id="KW-1185">Reference proteome</keyword>
<protein>
    <submittedName>
        <fullName evidence="1">Uncharacterized protein</fullName>
    </submittedName>
</protein>
<gene>
    <name evidence="1" type="ORF">P7K49_001894</name>
</gene>
<proteinExistence type="predicted"/>
<name>A0ABQ9WFT4_SAGOE</name>
<dbReference type="EMBL" id="JASSZA010000001">
    <property type="protein sequence ID" value="KAK2120508.1"/>
    <property type="molecule type" value="Genomic_DNA"/>
</dbReference>
<comment type="caution">
    <text evidence="1">The sequence shown here is derived from an EMBL/GenBank/DDBJ whole genome shotgun (WGS) entry which is preliminary data.</text>
</comment>
<organism evidence="1 2">
    <name type="scientific">Saguinus oedipus</name>
    <name type="common">Cotton-top tamarin</name>
    <name type="synonym">Oedipomidas oedipus</name>
    <dbReference type="NCBI Taxonomy" id="9490"/>
    <lineage>
        <taxon>Eukaryota</taxon>
        <taxon>Metazoa</taxon>
        <taxon>Chordata</taxon>
        <taxon>Craniata</taxon>
        <taxon>Vertebrata</taxon>
        <taxon>Euteleostomi</taxon>
        <taxon>Mammalia</taxon>
        <taxon>Eutheria</taxon>
        <taxon>Euarchontoglires</taxon>
        <taxon>Primates</taxon>
        <taxon>Haplorrhini</taxon>
        <taxon>Platyrrhini</taxon>
        <taxon>Cebidae</taxon>
        <taxon>Callitrichinae</taxon>
        <taxon>Saguinus</taxon>
    </lineage>
</organism>
<dbReference type="Proteomes" id="UP001266305">
    <property type="component" value="Unassembled WGS sequence"/>
</dbReference>
<sequence length="66" mass="6882">RQAHGTELQAGPDQSHVIVQKSSELTGQSCGLGLINPMSSYGEAASSQAGAVGWACSIPCHRTEER</sequence>
<evidence type="ECO:0000313" key="1">
    <source>
        <dbReference type="EMBL" id="KAK2120508.1"/>
    </source>
</evidence>
<reference evidence="1 2" key="1">
    <citation type="submission" date="2023-05" db="EMBL/GenBank/DDBJ databases">
        <title>B98-5 Cell Line De Novo Hybrid Assembly: An Optical Mapping Approach.</title>
        <authorList>
            <person name="Kananen K."/>
            <person name="Auerbach J.A."/>
            <person name="Kautto E."/>
            <person name="Blachly J.S."/>
        </authorList>
    </citation>
    <scope>NUCLEOTIDE SEQUENCE [LARGE SCALE GENOMIC DNA]</scope>
    <source>
        <strain evidence="1">B95-8</strain>
        <tissue evidence="1">Cell line</tissue>
    </source>
</reference>
<feature type="non-terminal residue" evidence="1">
    <location>
        <position position="1"/>
    </location>
</feature>
<evidence type="ECO:0000313" key="2">
    <source>
        <dbReference type="Proteomes" id="UP001266305"/>
    </source>
</evidence>
<accession>A0ABQ9WFT4</accession>